<dbReference type="Proteomes" id="UP000824890">
    <property type="component" value="Unassembled WGS sequence"/>
</dbReference>
<keyword evidence="2" id="KW-1185">Reference proteome</keyword>
<gene>
    <name evidence="1" type="ORF">HID58_045795</name>
</gene>
<protein>
    <submittedName>
        <fullName evidence="1">Uncharacterized protein</fullName>
    </submittedName>
</protein>
<accession>A0ABQ8AVA7</accession>
<evidence type="ECO:0000313" key="1">
    <source>
        <dbReference type="EMBL" id="KAH0896227.1"/>
    </source>
</evidence>
<comment type="caution">
    <text evidence="1">The sequence shown here is derived from an EMBL/GenBank/DDBJ whole genome shotgun (WGS) entry which is preliminary data.</text>
</comment>
<name>A0ABQ8AVA7_BRANA</name>
<reference evidence="1 2" key="1">
    <citation type="submission" date="2021-05" db="EMBL/GenBank/DDBJ databases">
        <title>Genome Assembly of Synthetic Allotetraploid Brassica napus Reveals Homoeologous Exchanges between Subgenomes.</title>
        <authorList>
            <person name="Davis J.T."/>
        </authorList>
    </citation>
    <scope>NUCLEOTIDE SEQUENCE [LARGE SCALE GENOMIC DNA]</scope>
    <source>
        <strain evidence="2">cv. Da-Ae</strain>
        <tissue evidence="1">Seedling</tissue>
    </source>
</reference>
<organism evidence="1 2">
    <name type="scientific">Brassica napus</name>
    <name type="common">Rape</name>
    <dbReference type="NCBI Taxonomy" id="3708"/>
    <lineage>
        <taxon>Eukaryota</taxon>
        <taxon>Viridiplantae</taxon>
        <taxon>Streptophyta</taxon>
        <taxon>Embryophyta</taxon>
        <taxon>Tracheophyta</taxon>
        <taxon>Spermatophyta</taxon>
        <taxon>Magnoliopsida</taxon>
        <taxon>eudicotyledons</taxon>
        <taxon>Gunneridae</taxon>
        <taxon>Pentapetalae</taxon>
        <taxon>rosids</taxon>
        <taxon>malvids</taxon>
        <taxon>Brassicales</taxon>
        <taxon>Brassicaceae</taxon>
        <taxon>Brassiceae</taxon>
        <taxon>Brassica</taxon>
    </lineage>
</organism>
<proteinExistence type="predicted"/>
<sequence>MDYHLLTNQKKPDLLKNQTKPDLLTLALANQTEPDLLTLALTNQTEPEWIKVTTKGLPRHIPQEGSVCIGSALYFPEYTYPGNSLIKLDLVSKSIRSIIELPEELSSPA</sequence>
<dbReference type="EMBL" id="JAGKQM010000012">
    <property type="protein sequence ID" value="KAH0896227.1"/>
    <property type="molecule type" value="Genomic_DNA"/>
</dbReference>
<evidence type="ECO:0000313" key="2">
    <source>
        <dbReference type="Proteomes" id="UP000824890"/>
    </source>
</evidence>